<dbReference type="InterPro" id="IPR001254">
    <property type="entry name" value="Trypsin_dom"/>
</dbReference>
<organism evidence="15 16">
    <name type="scientific">Glossina austeni</name>
    <name type="common">Savannah tsetse fly</name>
    <dbReference type="NCBI Taxonomy" id="7395"/>
    <lineage>
        <taxon>Eukaryota</taxon>
        <taxon>Metazoa</taxon>
        <taxon>Ecdysozoa</taxon>
        <taxon>Arthropoda</taxon>
        <taxon>Hexapoda</taxon>
        <taxon>Insecta</taxon>
        <taxon>Pterygota</taxon>
        <taxon>Neoptera</taxon>
        <taxon>Endopterygota</taxon>
        <taxon>Diptera</taxon>
        <taxon>Brachycera</taxon>
        <taxon>Muscomorpha</taxon>
        <taxon>Hippoboscoidea</taxon>
        <taxon>Glossinidae</taxon>
        <taxon>Glossina</taxon>
    </lineage>
</organism>
<dbReference type="InterPro" id="IPR038565">
    <property type="entry name" value="CLIP_sf"/>
</dbReference>
<feature type="signal peptide" evidence="12">
    <location>
        <begin position="1"/>
        <end position="24"/>
    </location>
</feature>
<feature type="domain" description="Peptidase S1" evidence="13">
    <location>
        <begin position="145"/>
        <end position="357"/>
    </location>
</feature>
<dbReference type="InterPro" id="IPR051487">
    <property type="entry name" value="Ser/Thr_Proteases_Immune/Dev"/>
</dbReference>
<dbReference type="Pfam" id="PF12032">
    <property type="entry name" value="CLIP"/>
    <property type="match status" value="1"/>
</dbReference>
<dbReference type="PROSITE" id="PS50240">
    <property type="entry name" value="TRYPSIN_DOM"/>
    <property type="match status" value="1"/>
</dbReference>
<dbReference type="SUPFAM" id="SSF50494">
    <property type="entry name" value="Trypsin-like serine proteases"/>
    <property type="match status" value="1"/>
</dbReference>
<evidence type="ECO:0000256" key="6">
    <source>
        <dbReference type="ARBA" id="ARBA00022825"/>
    </source>
</evidence>
<dbReference type="InterPro" id="IPR043504">
    <property type="entry name" value="Peptidase_S1_PA_chymotrypsin"/>
</dbReference>
<protein>
    <submittedName>
        <fullName evidence="15">Uncharacterized protein</fullName>
    </submittedName>
</protein>
<evidence type="ECO:0000256" key="8">
    <source>
        <dbReference type="ARBA" id="ARBA00023145"/>
    </source>
</evidence>
<dbReference type="InterPro" id="IPR033116">
    <property type="entry name" value="TRYPSIN_SER"/>
</dbReference>
<dbReference type="PROSITE" id="PS00135">
    <property type="entry name" value="TRYPSIN_SER"/>
    <property type="match status" value="1"/>
</dbReference>
<evidence type="ECO:0000259" key="14">
    <source>
        <dbReference type="PROSITE" id="PS51888"/>
    </source>
</evidence>
<dbReference type="CDD" id="cd00190">
    <property type="entry name" value="Tryp_SPc"/>
    <property type="match status" value="1"/>
</dbReference>
<dbReference type="InterPro" id="IPR009003">
    <property type="entry name" value="Peptidase_S1_PA"/>
</dbReference>
<comment type="subcellular location">
    <subcellularLocation>
        <location evidence="1">Secreted</location>
    </subcellularLocation>
</comment>
<evidence type="ECO:0000256" key="9">
    <source>
        <dbReference type="ARBA" id="ARBA00023157"/>
    </source>
</evidence>
<dbReference type="GO" id="GO:0005576">
    <property type="term" value="C:extracellular region"/>
    <property type="evidence" value="ECO:0007669"/>
    <property type="project" value="UniProtKB-SubCell"/>
</dbReference>
<keyword evidence="3" id="KW-0645">Protease</keyword>
<feature type="domain" description="Clip" evidence="14">
    <location>
        <begin position="30"/>
        <end position="82"/>
    </location>
</feature>
<dbReference type="SMART" id="SM00020">
    <property type="entry name" value="Tryp_SPc"/>
    <property type="match status" value="1"/>
</dbReference>
<dbReference type="EnsemblMetazoa" id="GAUT026086-RA">
    <property type="protein sequence ID" value="GAUT026086-PA"/>
    <property type="gene ID" value="GAUT026086"/>
</dbReference>
<proteinExistence type="inferred from homology"/>
<keyword evidence="6" id="KW-0720">Serine protease</keyword>
<dbReference type="Gene3D" id="3.30.1640.30">
    <property type="match status" value="1"/>
</dbReference>
<evidence type="ECO:0000256" key="12">
    <source>
        <dbReference type="SAM" id="SignalP"/>
    </source>
</evidence>
<feature type="chain" id="PRO_5034166855" evidence="12">
    <location>
        <begin position="25"/>
        <end position="358"/>
    </location>
</feature>
<evidence type="ECO:0000313" key="16">
    <source>
        <dbReference type="Proteomes" id="UP000078200"/>
    </source>
</evidence>
<evidence type="ECO:0000313" key="15">
    <source>
        <dbReference type="EnsemblMetazoa" id="GAUT026086-PA"/>
    </source>
</evidence>
<dbReference type="Pfam" id="PF00089">
    <property type="entry name" value="Trypsin"/>
    <property type="match status" value="1"/>
</dbReference>
<dbReference type="VEuPathDB" id="VectorBase:GAUT026086"/>
<keyword evidence="7" id="KW-0106">Calcium</keyword>
<dbReference type="Gene3D" id="2.40.10.10">
    <property type="entry name" value="Trypsin-like serine proteases"/>
    <property type="match status" value="1"/>
</dbReference>
<sequence>MFYKNAFLIIKLIVLLNTLRHSEAYGATKHCYNPNGRLGRCMSLYECETILKIFVHQQADAYEFARKSECSNGHGTKPYVCCTADTGFTDRTEYRGHRVIFPNSEEDEDIRYEFKLPDGNDQKLKPIDLFPKYPNCGHIAISNKIYGGEEAELTEFAWLANLEYKTRKVSLRVGDHYTQSYTDCNQFHCIDPFQRLGIEKYKVHENFQSINSDGIRNHNDIALIRTSRDITFKDSIQPVCLPDMGLLSPLKAGMSLTIAGWGHNGTVKYTNEKRKVDVPYVENHNCRLKVSDSQLCAGGVYMKDSCTGDSGGALMRITPNGWIIEGIVSYGRGCGLEQPAVYTRVRKYIQWIHDNVTP</sequence>
<dbReference type="SMART" id="SM00680">
    <property type="entry name" value="CLIP"/>
    <property type="match status" value="1"/>
</dbReference>
<keyword evidence="5" id="KW-0378">Hydrolase</keyword>
<evidence type="ECO:0000256" key="1">
    <source>
        <dbReference type="ARBA" id="ARBA00004613"/>
    </source>
</evidence>
<dbReference type="AlphaFoldDB" id="A0A1A9V4Y5"/>
<keyword evidence="4 12" id="KW-0732">Signal</keyword>
<evidence type="ECO:0000256" key="5">
    <source>
        <dbReference type="ARBA" id="ARBA00022801"/>
    </source>
</evidence>
<accession>A0A1A9V4Y5</accession>
<keyword evidence="16" id="KW-1185">Reference proteome</keyword>
<evidence type="ECO:0000256" key="7">
    <source>
        <dbReference type="ARBA" id="ARBA00022837"/>
    </source>
</evidence>
<dbReference type="FunFam" id="2.40.10.10:FF:000054">
    <property type="entry name" value="Complement C1r subcomponent"/>
    <property type="match status" value="1"/>
</dbReference>
<evidence type="ECO:0000256" key="11">
    <source>
        <dbReference type="ARBA" id="ARBA00024195"/>
    </source>
</evidence>
<evidence type="ECO:0000256" key="4">
    <source>
        <dbReference type="ARBA" id="ARBA00022729"/>
    </source>
</evidence>
<dbReference type="GO" id="GO:0006508">
    <property type="term" value="P:proteolysis"/>
    <property type="evidence" value="ECO:0007669"/>
    <property type="project" value="UniProtKB-KW"/>
</dbReference>
<dbReference type="STRING" id="7395.A0A1A9V4Y5"/>
<comment type="similarity">
    <text evidence="11">Belongs to the peptidase S1 family. CLIP subfamily.</text>
</comment>
<evidence type="ECO:0000256" key="2">
    <source>
        <dbReference type="ARBA" id="ARBA00022525"/>
    </source>
</evidence>
<reference evidence="15" key="1">
    <citation type="submission" date="2020-05" db="UniProtKB">
        <authorList>
            <consortium name="EnsemblMetazoa"/>
        </authorList>
    </citation>
    <scope>IDENTIFICATION</scope>
    <source>
        <strain evidence="15">TTRI</strain>
    </source>
</reference>
<keyword evidence="10" id="KW-0325">Glycoprotein</keyword>
<dbReference type="PROSITE" id="PS51888">
    <property type="entry name" value="CLIP"/>
    <property type="match status" value="1"/>
</dbReference>
<evidence type="ECO:0000256" key="10">
    <source>
        <dbReference type="ARBA" id="ARBA00023180"/>
    </source>
</evidence>
<keyword evidence="9" id="KW-1015">Disulfide bond</keyword>
<name>A0A1A9V4Y5_GLOAU</name>
<dbReference type="GO" id="GO:0004252">
    <property type="term" value="F:serine-type endopeptidase activity"/>
    <property type="evidence" value="ECO:0007669"/>
    <property type="project" value="InterPro"/>
</dbReference>
<dbReference type="InterPro" id="IPR022700">
    <property type="entry name" value="CLIP"/>
</dbReference>
<evidence type="ECO:0000256" key="3">
    <source>
        <dbReference type="ARBA" id="ARBA00022670"/>
    </source>
</evidence>
<dbReference type="Proteomes" id="UP000078200">
    <property type="component" value="Unassembled WGS sequence"/>
</dbReference>
<keyword evidence="2" id="KW-0964">Secreted</keyword>
<dbReference type="PANTHER" id="PTHR24256">
    <property type="entry name" value="TRYPTASE-RELATED"/>
    <property type="match status" value="1"/>
</dbReference>
<evidence type="ECO:0000259" key="13">
    <source>
        <dbReference type="PROSITE" id="PS50240"/>
    </source>
</evidence>
<keyword evidence="8" id="KW-0865">Zymogen</keyword>